<keyword evidence="3" id="KW-1015">Disulfide bond</keyword>
<evidence type="ECO:0000256" key="1">
    <source>
        <dbReference type="ARBA" id="ARBA00004196"/>
    </source>
</evidence>
<keyword evidence="2" id="KW-0201">Cytochrome c-type biogenesis</keyword>
<dbReference type="InterPro" id="IPR000866">
    <property type="entry name" value="AhpC/TSA"/>
</dbReference>
<dbReference type="PANTHER" id="PTHR42852:SF6">
    <property type="entry name" value="THIOL:DISULFIDE INTERCHANGE PROTEIN DSBE"/>
    <property type="match status" value="1"/>
</dbReference>
<dbReference type="GO" id="GO:0017004">
    <property type="term" value="P:cytochrome complex assembly"/>
    <property type="evidence" value="ECO:0007669"/>
    <property type="project" value="UniProtKB-KW"/>
</dbReference>
<name>A0A2S8GSK4_9BACT</name>
<evidence type="ECO:0000256" key="3">
    <source>
        <dbReference type="ARBA" id="ARBA00023157"/>
    </source>
</evidence>
<proteinExistence type="predicted"/>
<dbReference type="InterPro" id="IPR036249">
    <property type="entry name" value="Thioredoxin-like_sf"/>
</dbReference>
<comment type="subcellular location">
    <subcellularLocation>
        <location evidence="1">Cell envelope</location>
    </subcellularLocation>
</comment>
<dbReference type="PANTHER" id="PTHR42852">
    <property type="entry name" value="THIOL:DISULFIDE INTERCHANGE PROTEIN DSBE"/>
    <property type="match status" value="1"/>
</dbReference>
<dbReference type="PROSITE" id="PS51352">
    <property type="entry name" value="THIOREDOXIN_2"/>
    <property type="match status" value="1"/>
</dbReference>
<dbReference type="PROSITE" id="PS51257">
    <property type="entry name" value="PROKAR_LIPOPROTEIN"/>
    <property type="match status" value="1"/>
</dbReference>
<dbReference type="SUPFAM" id="SSF52833">
    <property type="entry name" value="Thioredoxin-like"/>
    <property type="match status" value="1"/>
</dbReference>
<dbReference type="CDD" id="cd02966">
    <property type="entry name" value="TlpA_like_family"/>
    <property type="match status" value="1"/>
</dbReference>
<feature type="domain" description="Thioredoxin" evidence="5">
    <location>
        <begin position="35"/>
        <end position="209"/>
    </location>
</feature>
<dbReference type="AlphaFoldDB" id="A0A2S8GSK4"/>
<accession>A0A2S8GSK4</accession>
<comment type="caution">
    <text evidence="6">The sequence shown here is derived from an EMBL/GenBank/DDBJ whole genome shotgun (WGS) entry which is preliminary data.</text>
</comment>
<organism evidence="6 7">
    <name type="scientific">Blastopirellula marina</name>
    <dbReference type="NCBI Taxonomy" id="124"/>
    <lineage>
        <taxon>Bacteria</taxon>
        <taxon>Pseudomonadati</taxon>
        <taxon>Planctomycetota</taxon>
        <taxon>Planctomycetia</taxon>
        <taxon>Pirellulales</taxon>
        <taxon>Pirellulaceae</taxon>
        <taxon>Blastopirellula</taxon>
    </lineage>
</organism>
<sequence length="212" mass="23116">MRDLQSVKGGTLMKLRWLAIGSLLFLAGCGGGSTPESSDPAMQSSMPEPESNEVTTKVMDYSGLQMLIESYRGKVVVVDVWSTQCPPCIKELPGLVELDKEYPSDDLKCITVSLDYNGIAGETPEQYQDPQGQVMLILERIGVTCDNIIAADDSETMLSKLELGAPPAVYVYGRDGKLVKRFDNEGEGVTEETAFTYADIKPLVAELVKQKP</sequence>
<dbReference type="Gene3D" id="3.40.30.10">
    <property type="entry name" value="Glutaredoxin"/>
    <property type="match status" value="1"/>
</dbReference>
<dbReference type="EMBL" id="PUHZ01000006">
    <property type="protein sequence ID" value="PQO47004.1"/>
    <property type="molecule type" value="Genomic_DNA"/>
</dbReference>
<evidence type="ECO:0000313" key="7">
    <source>
        <dbReference type="Proteomes" id="UP000237819"/>
    </source>
</evidence>
<dbReference type="InterPro" id="IPR050553">
    <property type="entry name" value="Thioredoxin_ResA/DsbE_sf"/>
</dbReference>
<keyword evidence="4" id="KW-0676">Redox-active center</keyword>
<evidence type="ECO:0000259" key="5">
    <source>
        <dbReference type="PROSITE" id="PS51352"/>
    </source>
</evidence>
<protein>
    <recommendedName>
        <fullName evidence="5">Thioredoxin domain-containing protein</fullName>
    </recommendedName>
</protein>
<gene>
    <name evidence="6" type="ORF">C5Y93_05780</name>
</gene>
<evidence type="ECO:0000256" key="2">
    <source>
        <dbReference type="ARBA" id="ARBA00022748"/>
    </source>
</evidence>
<dbReference type="GO" id="GO:0030313">
    <property type="term" value="C:cell envelope"/>
    <property type="evidence" value="ECO:0007669"/>
    <property type="project" value="UniProtKB-SubCell"/>
</dbReference>
<dbReference type="Proteomes" id="UP000237819">
    <property type="component" value="Unassembled WGS sequence"/>
</dbReference>
<reference evidence="6 7" key="1">
    <citation type="submission" date="2018-02" db="EMBL/GenBank/DDBJ databases">
        <title>Comparative genomes isolates from brazilian mangrove.</title>
        <authorList>
            <person name="Araujo J.E."/>
            <person name="Taketani R.G."/>
            <person name="Silva M.C.P."/>
            <person name="Loureco M.V."/>
            <person name="Andreote F.D."/>
        </authorList>
    </citation>
    <scope>NUCLEOTIDE SEQUENCE [LARGE SCALE GENOMIC DNA]</scope>
    <source>
        <strain evidence="6 7">Nap-Phe MGV</strain>
    </source>
</reference>
<evidence type="ECO:0000256" key="4">
    <source>
        <dbReference type="ARBA" id="ARBA00023284"/>
    </source>
</evidence>
<dbReference type="Pfam" id="PF00578">
    <property type="entry name" value="AhpC-TSA"/>
    <property type="match status" value="1"/>
</dbReference>
<dbReference type="GO" id="GO:0016209">
    <property type="term" value="F:antioxidant activity"/>
    <property type="evidence" value="ECO:0007669"/>
    <property type="project" value="InterPro"/>
</dbReference>
<dbReference type="GO" id="GO:0016491">
    <property type="term" value="F:oxidoreductase activity"/>
    <property type="evidence" value="ECO:0007669"/>
    <property type="project" value="InterPro"/>
</dbReference>
<dbReference type="InterPro" id="IPR013766">
    <property type="entry name" value="Thioredoxin_domain"/>
</dbReference>
<evidence type="ECO:0000313" key="6">
    <source>
        <dbReference type="EMBL" id="PQO47004.1"/>
    </source>
</evidence>